<dbReference type="RefSeq" id="WP_176070428.1">
    <property type="nucleotide sequence ID" value="NZ_JABWMJ010000008.1"/>
</dbReference>
<gene>
    <name evidence="1" type="ORF">HQN59_17670</name>
</gene>
<comment type="caution">
    <text evidence="1">The sequence shown here is derived from an EMBL/GenBank/DDBJ whole genome shotgun (WGS) entry which is preliminary data.</text>
</comment>
<keyword evidence="2" id="KW-1185">Reference proteome</keyword>
<dbReference type="AlphaFoldDB" id="A0A7Y6NQQ7"/>
<sequence>MLEQGLPPGTRAFLVYLDDDGRRQIKPVPRAASVVDLETELISHLNGFLPSNALLEQLRAYCTDRLKQRGVLHDVVLPEDRRMLTLESLWESESITDQLKGHEFELADYWLRGLVLRLGELVQVGMDALDDEDANVEELHVRLYGRKPAQ</sequence>
<dbReference type="Proteomes" id="UP000529637">
    <property type="component" value="Unassembled WGS sequence"/>
</dbReference>
<protein>
    <submittedName>
        <fullName evidence="1">Uncharacterized protein</fullName>
    </submittedName>
</protein>
<evidence type="ECO:0000313" key="2">
    <source>
        <dbReference type="Proteomes" id="UP000529637"/>
    </source>
</evidence>
<reference evidence="1 2" key="1">
    <citation type="submission" date="2020-06" db="EMBL/GenBank/DDBJ databases">
        <title>Schlegella sp. ID0723 isolated from air conditioner.</title>
        <authorList>
            <person name="Kim D.Y."/>
            <person name="Kim D.-U."/>
        </authorList>
    </citation>
    <scope>NUCLEOTIDE SEQUENCE [LARGE SCALE GENOMIC DNA]</scope>
    <source>
        <strain evidence="1 2">ID0723</strain>
    </source>
</reference>
<proteinExistence type="predicted"/>
<accession>A0A7Y6NQQ7</accession>
<evidence type="ECO:0000313" key="1">
    <source>
        <dbReference type="EMBL" id="NUZ07598.1"/>
    </source>
</evidence>
<name>A0A7Y6NQQ7_9BURK</name>
<dbReference type="EMBL" id="JABWMJ010000008">
    <property type="protein sequence ID" value="NUZ07598.1"/>
    <property type="molecule type" value="Genomic_DNA"/>
</dbReference>
<organism evidence="1 2">
    <name type="scientific">Piscinibacter koreensis</name>
    <dbReference type="NCBI Taxonomy" id="2742824"/>
    <lineage>
        <taxon>Bacteria</taxon>
        <taxon>Pseudomonadati</taxon>
        <taxon>Pseudomonadota</taxon>
        <taxon>Betaproteobacteria</taxon>
        <taxon>Burkholderiales</taxon>
        <taxon>Sphaerotilaceae</taxon>
        <taxon>Piscinibacter</taxon>
    </lineage>
</organism>